<dbReference type="InterPro" id="IPR036361">
    <property type="entry name" value="SAP_dom_sf"/>
</dbReference>
<feature type="compositionally biased region" description="Basic and acidic residues" evidence="3">
    <location>
        <begin position="265"/>
        <end position="283"/>
    </location>
</feature>
<proteinExistence type="inferred from homology"/>
<dbReference type="EMBL" id="CAJVPY010004501">
    <property type="protein sequence ID" value="CAG8621088.1"/>
    <property type="molecule type" value="Genomic_DNA"/>
</dbReference>
<feature type="compositionally biased region" description="Basic residues" evidence="3">
    <location>
        <begin position="362"/>
        <end position="372"/>
    </location>
</feature>
<dbReference type="InterPro" id="IPR040746">
    <property type="entry name" value="THO1_MOS11_C"/>
</dbReference>
<evidence type="ECO:0000313" key="6">
    <source>
        <dbReference type="Proteomes" id="UP000789405"/>
    </source>
</evidence>
<dbReference type="Pfam" id="PF02037">
    <property type="entry name" value="SAP"/>
    <property type="match status" value="1"/>
</dbReference>
<dbReference type="SUPFAM" id="SSF68906">
    <property type="entry name" value="SAP domain"/>
    <property type="match status" value="1"/>
</dbReference>
<comment type="caution">
    <text evidence="5">The sequence shown here is derived from an EMBL/GenBank/DDBJ whole genome shotgun (WGS) entry which is preliminary data.</text>
</comment>
<gene>
    <name evidence="5" type="ORF">DERYTH_LOCUS8639</name>
</gene>
<feature type="compositionally biased region" description="Low complexity" evidence="3">
    <location>
        <begin position="310"/>
        <end position="332"/>
    </location>
</feature>
<dbReference type="InterPro" id="IPR003034">
    <property type="entry name" value="SAP_dom"/>
</dbReference>
<evidence type="ECO:0000256" key="2">
    <source>
        <dbReference type="ARBA" id="ARBA00046328"/>
    </source>
</evidence>
<feature type="compositionally biased region" description="Basic and acidic residues" evidence="3">
    <location>
        <begin position="154"/>
        <end position="163"/>
    </location>
</feature>
<keyword evidence="1" id="KW-0597">Phosphoprotein</keyword>
<feature type="compositionally biased region" description="Basic and acidic residues" evidence="3">
    <location>
        <begin position="297"/>
        <end position="307"/>
    </location>
</feature>
<protein>
    <submittedName>
        <fullName evidence="5">13910_t:CDS:1</fullName>
    </submittedName>
</protein>
<sequence>MFTEEQLRQFKIPALKELLVERNLPVSGRKEELITRILTAEGKKSEEALKQTNNMDINNVINNDTVLTTDSKNEVTDLFDKDLLNSPNDLTSGLDNFDWEKFTTDDIDALSKDNTFDSLISPTSPSHSITSNKDSTQDKVKSDASKDGQSQTIKSDDVKETSVKNDTNSESSKPDVLVKPSGFTCKKIVFDEPTSPISKSQSDLNAEIERRKKRAERFGTQLSEADKKLQRAARFGVEVTSPIDSPLKAPLPFPSRKLSTTSVDNDEKLRKRAEKFGLDKTKNETPNITATSSSLSEEEKKKMRAEKFGLVTTPSPVSTGSSNVTNTTSSSLSEEEKKKRRAEKFGTNQKSEGLDEEALNRYKSKRRRIHTI</sequence>
<feature type="region of interest" description="Disordered" evidence="3">
    <location>
        <begin position="248"/>
        <end position="372"/>
    </location>
</feature>
<dbReference type="PROSITE" id="PS50800">
    <property type="entry name" value="SAP"/>
    <property type="match status" value="1"/>
</dbReference>
<feature type="compositionally biased region" description="Basic and acidic residues" evidence="3">
    <location>
        <begin position="135"/>
        <end position="146"/>
    </location>
</feature>
<keyword evidence="6" id="KW-1185">Reference proteome</keyword>
<dbReference type="Gene3D" id="1.10.720.30">
    <property type="entry name" value="SAP domain"/>
    <property type="match status" value="1"/>
</dbReference>
<dbReference type="AlphaFoldDB" id="A0A9N9D3E8"/>
<evidence type="ECO:0000256" key="1">
    <source>
        <dbReference type="ARBA" id="ARBA00022553"/>
    </source>
</evidence>
<feature type="compositionally biased region" description="Low complexity" evidence="3">
    <location>
        <begin position="118"/>
        <end position="131"/>
    </location>
</feature>
<dbReference type="OrthoDB" id="445357at2759"/>
<feature type="domain" description="SAP" evidence="4">
    <location>
        <begin position="7"/>
        <end position="41"/>
    </location>
</feature>
<evidence type="ECO:0000259" key="4">
    <source>
        <dbReference type="PROSITE" id="PS50800"/>
    </source>
</evidence>
<evidence type="ECO:0000313" key="5">
    <source>
        <dbReference type="EMBL" id="CAG8621088.1"/>
    </source>
</evidence>
<dbReference type="InterPro" id="IPR052240">
    <property type="entry name" value="SAP_domain_ribonucleoprotein"/>
</dbReference>
<name>A0A9N9D3E8_9GLOM</name>
<dbReference type="SMART" id="SM00513">
    <property type="entry name" value="SAP"/>
    <property type="match status" value="1"/>
</dbReference>
<reference evidence="5" key="1">
    <citation type="submission" date="2021-06" db="EMBL/GenBank/DDBJ databases">
        <authorList>
            <person name="Kallberg Y."/>
            <person name="Tangrot J."/>
            <person name="Rosling A."/>
        </authorList>
    </citation>
    <scope>NUCLEOTIDE SEQUENCE</scope>
    <source>
        <strain evidence="5">MA453B</strain>
    </source>
</reference>
<dbReference type="GO" id="GO:0016973">
    <property type="term" value="P:poly(A)+ mRNA export from nucleus"/>
    <property type="evidence" value="ECO:0007669"/>
    <property type="project" value="TreeGrafter"/>
</dbReference>
<evidence type="ECO:0000256" key="3">
    <source>
        <dbReference type="SAM" id="MobiDB-lite"/>
    </source>
</evidence>
<dbReference type="Proteomes" id="UP000789405">
    <property type="component" value="Unassembled WGS sequence"/>
</dbReference>
<dbReference type="GO" id="GO:0005634">
    <property type="term" value="C:nucleus"/>
    <property type="evidence" value="ECO:0007669"/>
    <property type="project" value="TreeGrafter"/>
</dbReference>
<dbReference type="Pfam" id="PF18592">
    <property type="entry name" value="Tho1_MOS11_C"/>
    <property type="match status" value="1"/>
</dbReference>
<organism evidence="5 6">
    <name type="scientific">Dentiscutata erythropus</name>
    <dbReference type="NCBI Taxonomy" id="1348616"/>
    <lineage>
        <taxon>Eukaryota</taxon>
        <taxon>Fungi</taxon>
        <taxon>Fungi incertae sedis</taxon>
        <taxon>Mucoromycota</taxon>
        <taxon>Glomeromycotina</taxon>
        <taxon>Glomeromycetes</taxon>
        <taxon>Diversisporales</taxon>
        <taxon>Gigasporaceae</taxon>
        <taxon>Dentiscutata</taxon>
    </lineage>
</organism>
<dbReference type="PANTHER" id="PTHR46551">
    <property type="entry name" value="SAP DOMAIN-CONTAINING RIBONUCLEOPROTEIN"/>
    <property type="match status" value="1"/>
</dbReference>
<accession>A0A9N9D3E8</accession>
<dbReference type="PANTHER" id="PTHR46551:SF1">
    <property type="entry name" value="SAP DOMAIN-CONTAINING RIBONUCLEOPROTEIN"/>
    <property type="match status" value="1"/>
</dbReference>
<feature type="region of interest" description="Disordered" evidence="3">
    <location>
        <begin position="118"/>
        <end position="177"/>
    </location>
</feature>
<comment type="similarity">
    <text evidence="2">Belongs to the SAP domain-containing ribonucleoprotein family.</text>
</comment>